<dbReference type="GO" id="GO:0046872">
    <property type="term" value="F:metal ion binding"/>
    <property type="evidence" value="ECO:0007669"/>
    <property type="project" value="UniProtKB-KW"/>
</dbReference>
<dbReference type="Gene3D" id="3.90.180.10">
    <property type="entry name" value="Medium-chain alcohol dehydrogenases, catalytic domain"/>
    <property type="match status" value="1"/>
</dbReference>
<dbReference type="Gene3D" id="3.40.50.720">
    <property type="entry name" value="NAD(P)-binding Rossmann-like Domain"/>
    <property type="match status" value="1"/>
</dbReference>
<dbReference type="GO" id="GO:0016491">
    <property type="term" value="F:oxidoreductase activity"/>
    <property type="evidence" value="ECO:0007669"/>
    <property type="project" value="UniProtKB-KW"/>
</dbReference>
<evidence type="ECO:0000259" key="4">
    <source>
        <dbReference type="SMART" id="SM00829"/>
    </source>
</evidence>
<evidence type="ECO:0000313" key="5">
    <source>
        <dbReference type="EMBL" id="TVY11287.1"/>
    </source>
</evidence>
<dbReference type="InterPro" id="IPR013154">
    <property type="entry name" value="ADH-like_N"/>
</dbReference>
<dbReference type="Proteomes" id="UP000317036">
    <property type="component" value="Unassembled WGS sequence"/>
</dbReference>
<organism evidence="5 6">
    <name type="scientific">Paenibacillus cremeus</name>
    <dbReference type="NCBI Taxonomy" id="2163881"/>
    <lineage>
        <taxon>Bacteria</taxon>
        <taxon>Bacillati</taxon>
        <taxon>Bacillota</taxon>
        <taxon>Bacilli</taxon>
        <taxon>Bacillales</taxon>
        <taxon>Paenibacillaceae</taxon>
        <taxon>Paenibacillus</taxon>
    </lineage>
</organism>
<dbReference type="Pfam" id="PF08240">
    <property type="entry name" value="ADH_N"/>
    <property type="match status" value="1"/>
</dbReference>
<gene>
    <name evidence="5" type="ORF">FPZ49_03375</name>
</gene>
<dbReference type="InterPro" id="IPR020843">
    <property type="entry name" value="ER"/>
</dbReference>
<keyword evidence="1" id="KW-0479">Metal-binding</keyword>
<dbReference type="SUPFAM" id="SSF51735">
    <property type="entry name" value="NAD(P)-binding Rossmann-fold domains"/>
    <property type="match status" value="1"/>
</dbReference>
<evidence type="ECO:0000256" key="3">
    <source>
        <dbReference type="ARBA" id="ARBA00023002"/>
    </source>
</evidence>
<evidence type="ECO:0000313" key="6">
    <source>
        <dbReference type="Proteomes" id="UP000317036"/>
    </source>
</evidence>
<proteinExistence type="predicted"/>
<comment type="caution">
    <text evidence="5">The sequence shown here is derived from an EMBL/GenBank/DDBJ whole genome shotgun (WGS) entry which is preliminary data.</text>
</comment>
<dbReference type="InterPro" id="IPR036291">
    <property type="entry name" value="NAD(P)-bd_dom_sf"/>
</dbReference>
<dbReference type="PANTHER" id="PTHR43401">
    <property type="entry name" value="L-THREONINE 3-DEHYDROGENASE"/>
    <property type="match status" value="1"/>
</dbReference>
<evidence type="ECO:0000256" key="2">
    <source>
        <dbReference type="ARBA" id="ARBA00022833"/>
    </source>
</evidence>
<dbReference type="InterPro" id="IPR011032">
    <property type="entry name" value="GroES-like_sf"/>
</dbReference>
<dbReference type="RefSeq" id="WP_144843175.1">
    <property type="nucleotide sequence ID" value="NZ_VNJI01000003.1"/>
</dbReference>
<evidence type="ECO:0000256" key="1">
    <source>
        <dbReference type="ARBA" id="ARBA00022723"/>
    </source>
</evidence>
<dbReference type="Pfam" id="PF00107">
    <property type="entry name" value="ADH_zinc_N"/>
    <property type="match status" value="1"/>
</dbReference>
<protein>
    <submittedName>
        <fullName evidence="5">Zinc-binding dehydrogenase</fullName>
    </submittedName>
</protein>
<accession>A0A559KGN4</accession>
<dbReference type="SMART" id="SM00829">
    <property type="entry name" value="PKS_ER"/>
    <property type="match status" value="1"/>
</dbReference>
<dbReference type="InterPro" id="IPR050129">
    <property type="entry name" value="Zn_alcohol_dh"/>
</dbReference>
<dbReference type="EMBL" id="VNJI01000003">
    <property type="protein sequence ID" value="TVY11287.1"/>
    <property type="molecule type" value="Genomic_DNA"/>
</dbReference>
<dbReference type="SUPFAM" id="SSF50129">
    <property type="entry name" value="GroES-like"/>
    <property type="match status" value="1"/>
</dbReference>
<sequence length="347" mass="37326">MKAIQKQGKGLAAYIETQTPDYGPKDLLLKPLFSGICATDLHVLYHDLGQEKKKFPLIMGHEFSAVVEKVGSEADFYIGTQQKISVGDRVTVEPILPCGKCDYCLKGKVNLCPFMSHLGIFEDGCYADYVRVPAHRVHRLPDNLSDLAGALVEPLACAINFVDKSRIQPGNSVVILGGGSIGQFTLQVALASGAGMVIISDPVAKKRELALKTGAHAVIDPVHEEITEKVRTLTGGGADIVIECVGISATVSQMVHLVRRGGRCVMAGIPSSKIPMDLLDLVFGEIELVGVMATAWQFPRAMRMIELGLVNVQAALERVIPFSQAIEGLKGAFESNEIGKLVIEHGK</sequence>
<dbReference type="AlphaFoldDB" id="A0A559KGN4"/>
<dbReference type="InterPro" id="IPR013149">
    <property type="entry name" value="ADH-like_C"/>
</dbReference>
<reference evidence="5 6" key="1">
    <citation type="submission" date="2019-07" db="EMBL/GenBank/DDBJ databases">
        <authorList>
            <person name="Kim J."/>
        </authorList>
    </citation>
    <scope>NUCLEOTIDE SEQUENCE [LARGE SCALE GENOMIC DNA]</scope>
    <source>
        <strain evidence="5 6">JC52</strain>
    </source>
</reference>
<dbReference type="OrthoDB" id="9777057at2"/>
<keyword evidence="2" id="KW-0862">Zinc</keyword>
<dbReference type="PANTHER" id="PTHR43401:SF2">
    <property type="entry name" value="L-THREONINE 3-DEHYDROGENASE"/>
    <property type="match status" value="1"/>
</dbReference>
<keyword evidence="3" id="KW-0560">Oxidoreductase</keyword>
<feature type="domain" description="Enoyl reductase (ER)" evidence="4">
    <location>
        <begin position="10"/>
        <end position="343"/>
    </location>
</feature>
<keyword evidence="6" id="KW-1185">Reference proteome</keyword>
<name>A0A559KGN4_9BACL</name>